<dbReference type="GO" id="GO:0016746">
    <property type="term" value="F:acyltransferase activity"/>
    <property type="evidence" value="ECO:0007669"/>
    <property type="project" value="UniProtKB-KW"/>
</dbReference>
<sequence>MGLVTAKEVAKAIKTDKYGVLGTFSGWLLMKVLQISTLNKIYNRNKHLNDLEFLNAILDEFQIKFEIPEEDLKRLPKEGPYITISNHPLGGIDGILLLKLMLEREPNFKIIANFLLHRIEPLKPYIMPVNPFENHKDAKSSVIGLKETFRHLSDGKPLGMFPAGEVSTYKDGKLVVDKEWEEGAIKVIRKAQVPVIPIYFHAKNSKFFYMLSKLGDTLRTAKLPSELLTQKDRVIKVRIGKPISVAEQNEHDTLEAYSEFLRKKTYMLANPFEKESKLINTQSLKIPKPVKEIVGGANQEKMIAEVEKLRQMDTRLLQSKNYEVFLVKAQEIPNILHEIGRLREVTFREVGEGTNESIDIDKFDQYYDHMFLWDDETKQIAGAYRMGLGSQIFAKYGIDGFYLQDLFRFEPELYDMMSKSIEMGRAFIVKEYQQKPMPLFLLWKGIVHTTLRYPEHKFLIGGVSISNQFSDFSKSLMIEFMKSNYYDPYVAQYIHPKKEFKVKLKDADKDFIFNETEADLNKFDKIIDEVEPGNLRLPVLIKKYIKQNARVVAFNVDPLFNNAVDGLMYIRIADLPESTVKPVMEEFQAELERKLAEKGEE</sequence>
<reference evidence="8" key="1">
    <citation type="submission" date="2016-11" db="EMBL/GenBank/DDBJ databases">
        <authorList>
            <person name="Varghese N."/>
            <person name="Submissions S."/>
        </authorList>
    </citation>
    <scope>NUCLEOTIDE SEQUENCE [LARGE SCALE GENOMIC DNA]</scope>
    <source>
        <strain evidence="8">DSM 18829</strain>
    </source>
</reference>
<dbReference type="Pfam" id="PF13444">
    <property type="entry name" value="Acetyltransf_5"/>
    <property type="match status" value="1"/>
</dbReference>
<dbReference type="SUPFAM" id="SSF69593">
    <property type="entry name" value="Glycerol-3-phosphate (1)-acyltransferase"/>
    <property type="match status" value="1"/>
</dbReference>
<keyword evidence="3" id="KW-0808">Transferase</keyword>
<dbReference type="InterPro" id="IPR045746">
    <property type="entry name" value="ACT14924-like_Acyltransf_dom"/>
</dbReference>
<feature type="domain" description="Phospholipid/glycerol acyltransferase" evidence="6">
    <location>
        <begin position="81"/>
        <end position="203"/>
    </location>
</feature>
<dbReference type="OrthoDB" id="1113830at2"/>
<dbReference type="InterPro" id="IPR002123">
    <property type="entry name" value="Plipid/glycerol_acylTrfase"/>
</dbReference>
<evidence type="ECO:0000313" key="7">
    <source>
        <dbReference type="EMBL" id="SHI36739.1"/>
    </source>
</evidence>
<accession>A0A1M6AJR2</accession>
<evidence type="ECO:0000313" key="8">
    <source>
        <dbReference type="Proteomes" id="UP000184488"/>
    </source>
</evidence>
<dbReference type="InterPro" id="IPR052351">
    <property type="entry name" value="Ornithine_N-alpha-AT"/>
</dbReference>
<keyword evidence="2" id="KW-0444">Lipid biosynthesis</keyword>
<dbReference type="InterPro" id="IPR016181">
    <property type="entry name" value="Acyl_CoA_acyltransferase"/>
</dbReference>
<comment type="pathway">
    <text evidence="1">Lipid metabolism.</text>
</comment>
<dbReference type="CDD" id="cd07986">
    <property type="entry name" value="LPLAT_ACT14924-like"/>
    <property type="match status" value="1"/>
</dbReference>
<dbReference type="Pfam" id="PF19576">
    <property type="entry name" value="Acyltransf_2"/>
    <property type="match status" value="1"/>
</dbReference>
<name>A0A1M6AJR2_9FLAO</name>
<dbReference type="AlphaFoldDB" id="A0A1M6AJR2"/>
<dbReference type="Proteomes" id="UP000184488">
    <property type="component" value="Unassembled WGS sequence"/>
</dbReference>
<evidence type="ECO:0000256" key="3">
    <source>
        <dbReference type="ARBA" id="ARBA00022679"/>
    </source>
</evidence>
<dbReference type="GO" id="GO:0006629">
    <property type="term" value="P:lipid metabolic process"/>
    <property type="evidence" value="ECO:0007669"/>
    <property type="project" value="UniProtKB-KW"/>
</dbReference>
<evidence type="ECO:0000256" key="1">
    <source>
        <dbReference type="ARBA" id="ARBA00005189"/>
    </source>
</evidence>
<keyword evidence="8" id="KW-1185">Reference proteome</keyword>
<dbReference type="PANTHER" id="PTHR37323">
    <property type="entry name" value="GCN5-RELATED N-ACETYLTRANSFERASE"/>
    <property type="match status" value="1"/>
</dbReference>
<evidence type="ECO:0000259" key="6">
    <source>
        <dbReference type="SMART" id="SM00563"/>
    </source>
</evidence>
<gene>
    <name evidence="7" type="ORF">SAMN05444363_0252</name>
</gene>
<evidence type="ECO:0000256" key="2">
    <source>
        <dbReference type="ARBA" id="ARBA00022516"/>
    </source>
</evidence>
<protein>
    <submittedName>
        <fullName evidence="7">Putative hemolysin</fullName>
    </submittedName>
</protein>
<dbReference type="STRING" id="415425.SAMN05444363_0252"/>
<proteinExistence type="predicted"/>
<dbReference type="RefSeq" id="WP_073307813.1">
    <property type="nucleotide sequence ID" value="NZ_FQZI01000001.1"/>
</dbReference>
<organism evidence="7 8">
    <name type="scientific">Flavobacterium terrae</name>
    <dbReference type="NCBI Taxonomy" id="415425"/>
    <lineage>
        <taxon>Bacteria</taxon>
        <taxon>Pseudomonadati</taxon>
        <taxon>Bacteroidota</taxon>
        <taxon>Flavobacteriia</taxon>
        <taxon>Flavobacteriales</taxon>
        <taxon>Flavobacteriaceae</taxon>
        <taxon>Flavobacterium</taxon>
    </lineage>
</organism>
<dbReference type="PANTHER" id="PTHR37323:SF1">
    <property type="entry name" value="L-ORNITHINE N(ALPHA)-ACYLTRANSFERASE"/>
    <property type="match status" value="1"/>
</dbReference>
<evidence type="ECO:0000256" key="5">
    <source>
        <dbReference type="ARBA" id="ARBA00023315"/>
    </source>
</evidence>
<dbReference type="SUPFAM" id="SSF55729">
    <property type="entry name" value="Acyl-CoA N-acyltransferases (Nat)"/>
    <property type="match status" value="1"/>
</dbReference>
<dbReference type="Gene3D" id="3.40.630.30">
    <property type="match status" value="1"/>
</dbReference>
<evidence type="ECO:0000256" key="4">
    <source>
        <dbReference type="ARBA" id="ARBA00023098"/>
    </source>
</evidence>
<keyword evidence="5" id="KW-0012">Acyltransferase</keyword>
<dbReference type="SMART" id="SM00563">
    <property type="entry name" value="PlsC"/>
    <property type="match status" value="1"/>
</dbReference>
<keyword evidence="4" id="KW-0443">Lipid metabolism</keyword>
<dbReference type="EMBL" id="FQZI01000001">
    <property type="protein sequence ID" value="SHI36739.1"/>
    <property type="molecule type" value="Genomic_DNA"/>
</dbReference>